<dbReference type="EMBL" id="FQUI01000005">
    <property type="protein sequence ID" value="SHE46563.1"/>
    <property type="molecule type" value="Genomic_DNA"/>
</dbReference>
<dbReference type="OrthoDB" id="45849at2"/>
<evidence type="ECO:0000256" key="1">
    <source>
        <dbReference type="SAM" id="SignalP"/>
    </source>
</evidence>
<reference evidence="2" key="1">
    <citation type="submission" date="2016-11" db="EMBL/GenBank/DDBJ databases">
        <authorList>
            <person name="Varghese N."/>
            <person name="Submissions S."/>
        </authorList>
    </citation>
    <scope>NUCLEOTIDE SEQUENCE [LARGE SCALE GENOMIC DNA]</scope>
    <source>
        <strain evidence="2">DSM 16785</strain>
    </source>
</reference>
<dbReference type="RefSeq" id="WP_072863062.1">
    <property type="nucleotide sequence ID" value="NZ_FQUI01000005.1"/>
</dbReference>
<proteinExistence type="predicted"/>
<organism evidence="2 3">
    <name type="scientific">Marinitoga hydrogenitolerans (strain DSM 16785 / JCM 12826 / AT1271)</name>
    <dbReference type="NCBI Taxonomy" id="1122195"/>
    <lineage>
        <taxon>Bacteria</taxon>
        <taxon>Thermotogati</taxon>
        <taxon>Thermotogota</taxon>
        <taxon>Thermotogae</taxon>
        <taxon>Petrotogales</taxon>
        <taxon>Petrotogaceae</taxon>
        <taxon>Marinitoga</taxon>
    </lineage>
</organism>
<dbReference type="Proteomes" id="UP000184334">
    <property type="component" value="Unassembled WGS sequence"/>
</dbReference>
<dbReference type="STRING" id="1122195.SAMN02745164_00471"/>
<feature type="chain" id="PRO_5013359053" description="DUF5666 domain-containing protein" evidence="1">
    <location>
        <begin position="21"/>
        <end position="205"/>
    </location>
</feature>
<keyword evidence="1" id="KW-0732">Signal</keyword>
<feature type="signal peptide" evidence="1">
    <location>
        <begin position="1"/>
        <end position="20"/>
    </location>
</feature>
<gene>
    <name evidence="2" type="ORF">SAMN02745164_00471</name>
</gene>
<evidence type="ECO:0008006" key="4">
    <source>
        <dbReference type="Google" id="ProtNLM"/>
    </source>
</evidence>
<keyword evidence="3" id="KW-1185">Reference proteome</keyword>
<dbReference type="AlphaFoldDB" id="A0A1M4TQ40"/>
<protein>
    <recommendedName>
        <fullName evidence="4">DUF5666 domain-containing protein</fullName>
    </recommendedName>
</protein>
<evidence type="ECO:0000313" key="2">
    <source>
        <dbReference type="EMBL" id="SHE46563.1"/>
    </source>
</evidence>
<comment type="caution">
    <text evidence="2">The sequence shown here is derived from an EMBL/GenBank/DDBJ whole genome shotgun (WGS) entry which is preliminary data.</text>
</comment>
<sequence>MKKFLTVLLLGGLMVGSIFAFNANAPRVYQDSTAPMYQEYNRGVHGGYMFSEEDMITVKGTIDSIEEEEEFPGIKIIKVKTEDGEIVEVHANAYFATDIETGKEIELTGWKVVLNGETIFKTVESKIDGEEVLLNGYRGAARGMYAPVNMYGYDQTPFMRKHGNFGNRQMPGYAPQYQPMKRHGNFGYNQMPGYVPQYQPMPRGR</sequence>
<name>A0A1M4TQ40_MARH1</name>
<evidence type="ECO:0000313" key="3">
    <source>
        <dbReference type="Proteomes" id="UP000184334"/>
    </source>
</evidence>
<accession>A0A1M4TQ40</accession>